<sequence length="65" mass="7652">MAPEKNGEWKSVFVDTVKKMPSVRSIVISSEDKQPDNRGWEETEEEYLKRQAEWLKKVGEKRGKK</sequence>
<reference evidence="1 2" key="1">
    <citation type="submission" date="2019-06" db="EMBL/GenBank/DDBJ databases">
        <title>Desulfobotulus mexicanus sp. nov., a novel sulfate-reducing bacterium isolated from the sediment of an alkaline crater lake in Mexico.</title>
        <authorList>
            <person name="Hirschler-Rea A."/>
        </authorList>
    </citation>
    <scope>NUCLEOTIDE SEQUENCE [LARGE SCALE GENOMIC DNA]</scope>
    <source>
        <strain evidence="1 2">PAR22N</strain>
    </source>
</reference>
<protein>
    <submittedName>
        <fullName evidence="1">Uncharacterized protein</fullName>
    </submittedName>
</protein>
<accession>A0A5S5MFA5</accession>
<organism evidence="1 2">
    <name type="scientific">Desulfobotulus mexicanus</name>
    <dbReference type="NCBI Taxonomy" id="2586642"/>
    <lineage>
        <taxon>Bacteria</taxon>
        <taxon>Pseudomonadati</taxon>
        <taxon>Thermodesulfobacteriota</taxon>
        <taxon>Desulfobacteria</taxon>
        <taxon>Desulfobacterales</taxon>
        <taxon>Desulfobacteraceae</taxon>
        <taxon>Desulfobotulus</taxon>
    </lineage>
</organism>
<dbReference type="OrthoDB" id="9907004at2"/>
<dbReference type="Proteomes" id="UP000321899">
    <property type="component" value="Unassembled WGS sequence"/>
</dbReference>
<keyword evidence="2" id="KW-1185">Reference proteome</keyword>
<dbReference type="EMBL" id="VDMB01000012">
    <property type="protein sequence ID" value="TYT74357.1"/>
    <property type="molecule type" value="Genomic_DNA"/>
</dbReference>
<gene>
    <name evidence="1" type="ORF">FIM25_10370</name>
</gene>
<evidence type="ECO:0000313" key="2">
    <source>
        <dbReference type="Proteomes" id="UP000321899"/>
    </source>
</evidence>
<dbReference type="RefSeq" id="WP_139448975.1">
    <property type="nucleotide sequence ID" value="NZ_VDMB01000012.1"/>
</dbReference>
<evidence type="ECO:0000313" key="1">
    <source>
        <dbReference type="EMBL" id="TYT74357.1"/>
    </source>
</evidence>
<proteinExistence type="predicted"/>
<dbReference type="AlphaFoldDB" id="A0A5S5MFA5"/>
<name>A0A5S5MFA5_9BACT</name>
<comment type="caution">
    <text evidence="1">The sequence shown here is derived from an EMBL/GenBank/DDBJ whole genome shotgun (WGS) entry which is preliminary data.</text>
</comment>